<dbReference type="NCBIfam" id="TIGR00231">
    <property type="entry name" value="small_GTP"/>
    <property type="match status" value="1"/>
</dbReference>
<feature type="region of interest" description="Disordered" evidence="3">
    <location>
        <begin position="185"/>
        <end position="257"/>
    </location>
</feature>
<dbReference type="SMART" id="SM00175">
    <property type="entry name" value="RAB"/>
    <property type="match status" value="1"/>
</dbReference>
<evidence type="ECO:0000256" key="2">
    <source>
        <dbReference type="ARBA" id="ARBA00023134"/>
    </source>
</evidence>
<feature type="compositionally biased region" description="Basic and acidic residues" evidence="3">
    <location>
        <begin position="185"/>
        <end position="225"/>
    </location>
</feature>
<dbReference type="InterPro" id="IPR001806">
    <property type="entry name" value="Small_GTPase"/>
</dbReference>
<evidence type="ECO:0000256" key="1">
    <source>
        <dbReference type="ARBA" id="ARBA00022741"/>
    </source>
</evidence>
<feature type="compositionally biased region" description="Polar residues" evidence="3">
    <location>
        <begin position="239"/>
        <end position="250"/>
    </location>
</feature>
<proteinExistence type="predicted"/>
<dbReference type="SMART" id="SM00173">
    <property type="entry name" value="RAS"/>
    <property type="match status" value="1"/>
</dbReference>
<dbReference type="InterPro" id="IPR005225">
    <property type="entry name" value="Small_GTP-bd"/>
</dbReference>
<dbReference type="SMART" id="SM00176">
    <property type="entry name" value="RAN"/>
    <property type="match status" value="1"/>
</dbReference>
<keyword evidence="5" id="KW-1185">Reference proteome</keyword>
<gene>
    <name evidence="4" type="ORF">ADUPG1_012477</name>
</gene>
<reference evidence="4" key="1">
    <citation type="submission" date="2022-03" db="EMBL/GenBank/DDBJ databases">
        <title>Draft genome sequence of Aduncisulcus paluster, a free-living microaerophilic Fornicata.</title>
        <authorList>
            <person name="Yuyama I."/>
            <person name="Kume K."/>
            <person name="Tamura T."/>
            <person name="Inagaki Y."/>
            <person name="Hashimoto T."/>
        </authorList>
    </citation>
    <scope>NUCLEOTIDE SEQUENCE</scope>
    <source>
        <strain evidence="4">NY0171</strain>
    </source>
</reference>
<name>A0ABQ5JZM2_9EUKA</name>
<comment type="caution">
    <text evidence="4">The sequence shown here is derived from an EMBL/GenBank/DDBJ whole genome shotgun (WGS) entry which is preliminary data.</text>
</comment>
<keyword evidence="2" id="KW-0342">GTP-binding</keyword>
<dbReference type="Proteomes" id="UP001057375">
    <property type="component" value="Unassembled WGS sequence"/>
</dbReference>
<dbReference type="InterPro" id="IPR050227">
    <property type="entry name" value="Rab"/>
</dbReference>
<dbReference type="PROSITE" id="PS51421">
    <property type="entry name" value="RAS"/>
    <property type="match status" value="1"/>
</dbReference>
<dbReference type="PROSITE" id="PS51419">
    <property type="entry name" value="RAB"/>
    <property type="match status" value="1"/>
</dbReference>
<evidence type="ECO:0000256" key="3">
    <source>
        <dbReference type="SAM" id="MobiDB-lite"/>
    </source>
</evidence>
<dbReference type="Pfam" id="PF00071">
    <property type="entry name" value="Ras"/>
    <property type="match status" value="1"/>
</dbReference>
<dbReference type="PROSITE" id="PS51420">
    <property type="entry name" value="RHO"/>
    <property type="match status" value="1"/>
</dbReference>
<sequence>MEEIDITLKCIVVGNGEVGKTSLITRFVKGDFTDEYKKTIGTDFLETEFFCESADENVTLHLWDTAGQEVFSTMTRGYYRGSAICVLAFSTVDRASFEAVKKWMGRVEEECGPIPMILMQNKIDLLSDSSEVSLKDGDRLAEELDLPIVRTCVKDERGVRELFDTLVGTYFELKEEQEAAEMIHGKRVIGEEEKETSSEDLSQKSKKTKSADKSKSKPKEKSQEKKTKKKRKVRKDQSTFIDISKSSIPSKQDKCAL</sequence>
<protein>
    <submittedName>
        <fullName evidence="4">Small GTPase like protein</fullName>
    </submittedName>
</protein>
<dbReference type="SMART" id="SM00174">
    <property type="entry name" value="RHO"/>
    <property type="match status" value="1"/>
</dbReference>
<accession>A0ABQ5JZM2</accession>
<dbReference type="Gene3D" id="3.40.50.300">
    <property type="entry name" value="P-loop containing nucleotide triphosphate hydrolases"/>
    <property type="match status" value="1"/>
</dbReference>
<dbReference type="InterPro" id="IPR027417">
    <property type="entry name" value="P-loop_NTPase"/>
</dbReference>
<keyword evidence="1" id="KW-0547">Nucleotide-binding</keyword>
<evidence type="ECO:0000313" key="5">
    <source>
        <dbReference type="Proteomes" id="UP001057375"/>
    </source>
</evidence>
<dbReference type="EMBL" id="BQXS01012475">
    <property type="protein sequence ID" value="GKT23611.1"/>
    <property type="molecule type" value="Genomic_DNA"/>
</dbReference>
<evidence type="ECO:0000313" key="4">
    <source>
        <dbReference type="EMBL" id="GKT23611.1"/>
    </source>
</evidence>
<dbReference type="PRINTS" id="PR00449">
    <property type="entry name" value="RASTRNSFRMNG"/>
</dbReference>
<dbReference type="SUPFAM" id="SSF52540">
    <property type="entry name" value="P-loop containing nucleoside triphosphate hydrolases"/>
    <property type="match status" value="1"/>
</dbReference>
<organism evidence="4 5">
    <name type="scientific">Aduncisulcus paluster</name>
    <dbReference type="NCBI Taxonomy" id="2918883"/>
    <lineage>
        <taxon>Eukaryota</taxon>
        <taxon>Metamonada</taxon>
        <taxon>Carpediemonas-like organisms</taxon>
        <taxon>Aduncisulcus</taxon>
    </lineage>
</organism>
<dbReference type="PANTHER" id="PTHR47977">
    <property type="entry name" value="RAS-RELATED PROTEIN RAB"/>
    <property type="match status" value="1"/>
</dbReference>